<feature type="compositionally biased region" description="Low complexity" evidence="3">
    <location>
        <begin position="273"/>
        <end position="298"/>
    </location>
</feature>
<keyword evidence="1" id="KW-0521">NADP</keyword>
<dbReference type="EMBL" id="BMPT01000009">
    <property type="protein sequence ID" value="GGM28865.1"/>
    <property type="molecule type" value="Genomic_DNA"/>
</dbReference>
<reference evidence="5" key="2">
    <citation type="submission" date="2020-09" db="EMBL/GenBank/DDBJ databases">
        <authorList>
            <person name="Sun Q."/>
            <person name="Ohkuma M."/>
        </authorList>
    </citation>
    <scope>NUCLEOTIDE SEQUENCE</scope>
    <source>
        <strain evidence="5">JCM 3051</strain>
    </source>
</reference>
<evidence type="ECO:0000256" key="1">
    <source>
        <dbReference type="ARBA" id="ARBA00022857"/>
    </source>
</evidence>
<evidence type="ECO:0000259" key="4">
    <source>
        <dbReference type="SMART" id="SM00829"/>
    </source>
</evidence>
<dbReference type="InterPro" id="IPR036291">
    <property type="entry name" value="NAD(P)-bd_dom_sf"/>
</dbReference>
<feature type="region of interest" description="Disordered" evidence="3">
    <location>
        <begin position="273"/>
        <end position="299"/>
    </location>
</feature>
<dbReference type="PANTHER" id="PTHR48106">
    <property type="entry name" value="QUINONE OXIDOREDUCTASE PIG3-RELATED"/>
    <property type="match status" value="1"/>
</dbReference>
<dbReference type="AlphaFoldDB" id="A0A8H9GIC1"/>
<dbReference type="SUPFAM" id="SSF51735">
    <property type="entry name" value="NAD(P)-binding Rossmann-fold domains"/>
    <property type="match status" value="1"/>
</dbReference>
<dbReference type="SUPFAM" id="SSF50129">
    <property type="entry name" value="GroES-like"/>
    <property type="match status" value="1"/>
</dbReference>
<comment type="caution">
    <text evidence="5">The sequence shown here is derived from an EMBL/GenBank/DDBJ whole genome shotgun (WGS) entry which is preliminary data.</text>
</comment>
<dbReference type="GO" id="GO:0070402">
    <property type="term" value="F:NADPH binding"/>
    <property type="evidence" value="ECO:0007669"/>
    <property type="project" value="TreeGrafter"/>
</dbReference>
<dbReference type="InterPro" id="IPR011032">
    <property type="entry name" value="GroES-like_sf"/>
</dbReference>
<keyword evidence="2" id="KW-0560">Oxidoreductase</keyword>
<feature type="domain" description="Enoyl reductase (ER)" evidence="4">
    <location>
        <begin position="10"/>
        <end position="397"/>
    </location>
</feature>
<dbReference type="Pfam" id="PF08240">
    <property type="entry name" value="ADH_N"/>
    <property type="match status" value="1"/>
</dbReference>
<reference evidence="5" key="1">
    <citation type="journal article" date="2014" name="Int. J. Syst. Evol. Microbiol.">
        <title>Complete genome sequence of Corynebacterium casei LMG S-19264T (=DSM 44701T), isolated from a smear-ripened cheese.</title>
        <authorList>
            <consortium name="US DOE Joint Genome Institute (JGI-PGF)"/>
            <person name="Walter F."/>
            <person name="Albersmeier A."/>
            <person name="Kalinowski J."/>
            <person name="Ruckert C."/>
        </authorList>
    </citation>
    <scope>NUCLEOTIDE SEQUENCE</scope>
    <source>
        <strain evidence="5">JCM 3051</strain>
    </source>
</reference>
<evidence type="ECO:0000313" key="5">
    <source>
        <dbReference type="EMBL" id="GGM28865.1"/>
    </source>
</evidence>
<dbReference type="InterPro" id="IPR013154">
    <property type="entry name" value="ADH-like_N"/>
</dbReference>
<proteinExistence type="predicted"/>
<dbReference type="Proteomes" id="UP000655589">
    <property type="component" value="Unassembled WGS sequence"/>
</dbReference>
<dbReference type="RefSeq" id="WP_189087050.1">
    <property type="nucleotide sequence ID" value="NZ_BMPT01000009.1"/>
</dbReference>
<accession>A0A8H9GIC1</accession>
<dbReference type="Gene3D" id="3.40.50.720">
    <property type="entry name" value="NAD(P)-binding Rossmann-like Domain"/>
    <property type="match status" value="2"/>
</dbReference>
<dbReference type="Pfam" id="PF13602">
    <property type="entry name" value="ADH_zinc_N_2"/>
    <property type="match status" value="1"/>
</dbReference>
<gene>
    <name evidence="5" type="ORF">GCM10010102_25840</name>
</gene>
<dbReference type="GO" id="GO:0016651">
    <property type="term" value="F:oxidoreductase activity, acting on NAD(P)H"/>
    <property type="evidence" value="ECO:0007669"/>
    <property type="project" value="TreeGrafter"/>
</dbReference>
<dbReference type="SMART" id="SM00829">
    <property type="entry name" value="PKS_ER"/>
    <property type="match status" value="1"/>
</dbReference>
<dbReference type="InterPro" id="IPR020843">
    <property type="entry name" value="ER"/>
</dbReference>
<dbReference type="Gene3D" id="3.90.180.10">
    <property type="entry name" value="Medium-chain alcohol dehydrogenases, catalytic domain"/>
    <property type="match status" value="2"/>
</dbReference>
<name>A0A8H9GIC1_9MICO</name>
<protein>
    <submittedName>
        <fullName evidence="5">Oxidoreductase</fullName>
    </submittedName>
</protein>
<evidence type="ECO:0000256" key="2">
    <source>
        <dbReference type="ARBA" id="ARBA00023002"/>
    </source>
</evidence>
<feature type="region of interest" description="Disordered" evidence="3">
    <location>
        <begin position="193"/>
        <end position="223"/>
    </location>
</feature>
<organism evidence="5 6">
    <name type="scientific">Promicromonospora citrea</name>
    <dbReference type="NCBI Taxonomy" id="43677"/>
    <lineage>
        <taxon>Bacteria</taxon>
        <taxon>Bacillati</taxon>
        <taxon>Actinomycetota</taxon>
        <taxon>Actinomycetes</taxon>
        <taxon>Micrococcales</taxon>
        <taxon>Promicromonosporaceae</taxon>
        <taxon>Promicromonospora</taxon>
    </lineage>
</organism>
<sequence length="398" mass="40693">MDAIRHHTFGPPEVLVLEQVPDPVPGPGQVLVDAVAHGVHLLDTALRRGDTDAPLPLPSLPAVPGREVAGTVSDVGPGVDPAWRGRLVAAHLGPVPDGGGYARRVVTGVGTLHTLDGDAPLEPASAVALVGTGRTAVYTLDVAEIAADDVVVVTAAAGGLGSLFVQEALHVGARVVALAGGQTKLAALRGLVAGPGRDGRAPGPGHVDRHEPAGRDGSAPPDADRLALVDYSVDGWERAARAALGGERATVVLDGVGGELGTAATALLTARHAPGQAPHDAPAPGAAPGHTAEAPAGASRPGRLITYGWASGAPNRYTSWAGDDRIRPADGERGFEVRYVVGPDAPPMDDPRAYQQRAIAHAASGRWRVATHRVPLAEAARAHRELEERRTVGKVVLV</sequence>
<evidence type="ECO:0000256" key="3">
    <source>
        <dbReference type="SAM" id="MobiDB-lite"/>
    </source>
</evidence>
<keyword evidence="6" id="KW-1185">Reference proteome</keyword>
<evidence type="ECO:0000313" key="6">
    <source>
        <dbReference type="Proteomes" id="UP000655589"/>
    </source>
</evidence>